<proteinExistence type="predicted"/>
<gene>
    <name evidence="1" type="ORF">Tco_0838164</name>
</gene>
<name>A0ABQ5AQC3_9ASTR</name>
<evidence type="ECO:0000313" key="2">
    <source>
        <dbReference type="Proteomes" id="UP001151760"/>
    </source>
</evidence>
<accession>A0ABQ5AQC3</accession>
<sequence length="124" mass="14231">MTRKLDDMIELPKSQPKRTYYEDLECEIVMVKIPKCMTWLDDETIGDLDTMEDKVDNPSPQCTPQVLPSIELYTPPVTQEETIGIPVELEPLNHMKLEDLGFNTNTHDLFFSSKGFPSVDELEP</sequence>
<organism evidence="1 2">
    <name type="scientific">Tanacetum coccineum</name>
    <dbReference type="NCBI Taxonomy" id="301880"/>
    <lineage>
        <taxon>Eukaryota</taxon>
        <taxon>Viridiplantae</taxon>
        <taxon>Streptophyta</taxon>
        <taxon>Embryophyta</taxon>
        <taxon>Tracheophyta</taxon>
        <taxon>Spermatophyta</taxon>
        <taxon>Magnoliopsida</taxon>
        <taxon>eudicotyledons</taxon>
        <taxon>Gunneridae</taxon>
        <taxon>Pentapetalae</taxon>
        <taxon>asterids</taxon>
        <taxon>campanulids</taxon>
        <taxon>Asterales</taxon>
        <taxon>Asteraceae</taxon>
        <taxon>Asteroideae</taxon>
        <taxon>Anthemideae</taxon>
        <taxon>Anthemidinae</taxon>
        <taxon>Tanacetum</taxon>
    </lineage>
</organism>
<comment type="caution">
    <text evidence="1">The sequence shown here is derived from an EMBL/GenBank/DDBJ whole genome shotgun (WGS) entry which is preliminary data.</text>
</comment>
<protein>
    <submittedName>
        <fullName evidence="1">Uncharacterized protein</fullName>
    </submittedName>
</protein>
<dbReference type="Proteomes" id="UP001151760">
    <property type="component" value="Unassembled WGS sequence"/>
</dbReference>
<reference evidence="1" key="2">
    <citation type="submission" date="2022-01" db="EMBL/GenBank/DDBJ databases">
        <authorList>
            <person name="Yamashiro T."/>
            <person name="Shiraishi A."/>
            <person name="Satake H."/>
            <person name="Nakayama K."/>
        </authorList>
    </citation>
    <scope>NUCLEOTIDE SEQUENCE</scope>
</reference>
<reference evidence="1" key="1">
    <citation type="journal article" date="2022" name="Int. J. Mol. Sci.">
        <title>Draft Genome of Tanacetum Coccineum: Genomic Comparison of Closely Related Tanacetum-Family Plants.</title>
        <authorList>
            <person name="Yamashiro T."/>
            <person name="Shiraishi A."/>
            <person name="Nakayama K."/>
            <person name="Satake H."/>
        </authorList>
    </citation>
    <scope>NUCLEOTIDE SEQUENCE</scope>
</reference>
<dbReference type="EMBL" id="BQNB010012449">
    <property type="protein sequence ID" value="GJT03702.1"/>
    <property type="molecule type" value="Genomic_DNA"/>
</dbReference>
<keyword evidence="2" id="KW-1185">Reference proteome</keyword>
<evidence type="ECO:0000313" key="1">
    <source>
        <dbReference type="EMBL" id="GJT03702.1"/>
    </source>
</evidence>